<keyword evidence="3" id="KW-0863">Zinc-finger</keyword>
<evidence type="ECO:0000256" key="1">
    <source>
        <dbReference type="ARBA" id="ARBA00005690"/>
    </source>
</evidence>
<dbReference type="GO" id="GO:0003677">
    <property type="term" value="F:DNA binding"/>
    <property type="evidence" value="ECO:0007669"/>
    <property type="project" value="UniProtKB-KW"/>
</dbReference>
<proteinExistence type="inferred from homology"/>
<dbReference type="AlphaFoldDB" id="A0A6L2MRZ4"/>
<dbReference type="SUPFAM" id="SSF50249">
    <property type="entry name" value="Nucleic acid-binding proteins"/>
    <property type="match status" value="1"/>
</dbReference>
<dbReference type="FunFam" id="2.40.50.140:FF:000041">
    <property type="entry name" value="Replication protein A subunit"/>
    <property type="match status" value="1"/>
</dbReference>
<keyword evidence="5" id="KW-0238">DNA-binding</keyword>
<comment type="caution">
    <text evidence="6">The sequence shown here is derived from an EMBL/GenBank/DDBJ whole genome shotgun (WGS) entry which is preliminary data.</text>
</comment>
<keyword evidence="2" id="KW-0479">Metal-binding</keyword>
<accession>A0A6L2MRZ4</accession>
<keyword evidence="4" id="KW-0862">Zinc</keyword>
<evidence type="ECO:0000256" key="3">
    <source>
        <dbReference type="ARBA" id="ARBA00022771"/>
    </source>
</evidence>
<dbReference type="EMBL" id="BKCJ010007215">
    <property type="protein sequence ID" value="GEU76117.1"/>
    <property type="molecule type" value="Genomic_DNA"/>
</dbReference>
<evidence type="ECO:0000313" key="6">
    <source>
        <dbReference type="EMBL" id="GEU76117.1"/>
    </source>
</evidence>
<evidence type="ECO:0000256" key="4">
    <source>
        <dbReference type="ARBA" id="ARBA00022833"/>
    </source>
</evidence>
<protein>
    <submittedName>
        <fullName evidence="6">Uncharacterized protein</fullName>
    </submittedName>
</protein>
<dbReference type="InterPro" id="IPR012340">
    <property type="entry name" value="NA-bd_OB-fold"/>
</dbReference>
<name>A0A6L2MRZ4_TANCI</name>
<gene>
    <name evidence="6" type="ORF">Tci_048095</name>
</gene>
<dbReference type="GO" id="GO:0008270">
    <property type="term" value="F:zinc ion binding"/>
    <property type="evidence" value="ECO:0007669"/>
    <property type="project" value="UniProtKB-KW"/>
</dbReference>
<sequence length="90" mass="10437">MFNEAAKKFFDVFEMGKVYYITKGTLKVANKQFKTVQNDYEMTLNENSQVEVVANEAALIPETKINFVRIDQLGPYVLQKELIDEHSEEN</sequence>
<dbReference type="Gene3D" id="2.40.50.140">
    <property type="entry name" value="Nucleic acid-binding proteins"/>
    <property type="match status" value="1"/>
</dbReference>
<reference evidence="6" key="1">
    <citation type="journal article" date="2019" name="Sci. Rep.">
        <title>Draft genome of Tanacetum cinerariifolium, the natural source of mosquito coil.</title>
        <authorList>
            <person name="Yamashiro T."/>
            <person name="Shiraishi A."/>
            <person name="Satake H."/>
            <person name="Nakayama K."/>
        </authorList>
    </citation>
    <scope>NUCLEOTIDE SEQUENCE</scope>
</reference>
<organism evidence="6">
    <name type="scientific">Tanacetum cinerariifolium</name>
    <name type="common">Dalmatian daisy</name>
    <name type="synonym">Chrysanthemum cinerariifolium</name>
    <dbReference type="NCBI Taxonomy" id="118510"/>
    <lineage>
        <taxon>Eukaryota</taxon>
        <taxon>Viridiplantae</taxon>
        <taxon>Streptophyta</taxon>
        <taxon>Embryophyta</taxon>
        <taxon>Tracheophyta</taxon>
        <taxon>Spermatophyta</taxon>
        <taxon>Magnoliopsida</taxon>
        <taxon>eudicotyledons</taxon>
        <taxon>Gunneridae</taxon>
        <taxon>Pentapetalae</taxon>
        <taxon>asterids</taxon>
        <taxon>campanulids</taxon>
        <taxon>Asterales</taxon>
        <taxon>Asteraceae</taxon>
        <taxon>Asteroideae</taxon>
        <taxon>Anthemideae</taxon>
        <taxon>Anthemidinae</taxon>
        <taxon>Tanacetum</taxon>
    </lineage>
</organism>
<evidence type="ECO:0000256" key="2">
    <source>
        <dbReference type="ARBA" id="ARBA00022723"/>
    </source>
</evidence>
<evidence type="ECO:0000256" key="5">
    <source>
        <dbReference type="ARBA" id="ARBA00023125"/>
    </source>
</evidence>
<comment type="similarity">
    <text evidence="1">Belongs to the replication factor A protein 1 family.</text>
</comment>